<dbReference type="GO" id="GO:0052717">
    <property type="term" value="F:tRNA-specific adenosine-34 deaminase activity"/>
    <property type="evidence" value="ECO:0007669"/>
    <property type="project" value="UniProtKB-UniRule"/>
</dbReference>
<comment type="similarity">
    <text evidence="1">Belongs to the cytidine and deoxycytidylate deaminase family. ADAT2 subfamily.</text>
</comment>
<dbReference type="Proteomes" id="UP000244729">
    <property type="component" value="Chromosome"/>
</dbReference>
<gene>
    <name evidence="8" type="primary">tadA</name>
    <name evidence="9" type="ORF">DCE93_01390</name>
</gene>
<keyword evidence="4 8" id="KW-0479">Metal-binding</keyword>
<organism evidence="9 10">
    <name type="scientific">Agromyces badenianii</name>
    <dbReference type="NCBI Taxonomy" id="2080742"/>
    <lineage>
        <taxon>Bacteria</taxon>
        <taxon>Bacillati</taxon>
        <taxon>Actinomycetota</taxon>
        <taxon>Actinomycetes</taxon>
        <taxon>Micrococcales</taxon>
        <taxon>Microbacteriaceae</taxon>
        <taxon>Agromyces</taxon>
    </lineage>
</organism>
<dbReference type="GO" id="GO:0008270">
    <property type="term" value="F:zinc ion binding"/>
    <property type="evidence" value="ECO:0007669"/>
    <property type="project" value="UniProtKB-UniRule"/>
</dbReference>
<keyword evidence="10" id="KW-1185">Reference proteome</keyword>
<keyword evidence="5 8" id="KW-0378">Hydrolase</keyword>
<feature type="binding site" evidence="8">
    <location>
        <position position="80"/>
    </location>
    <ligand>
        <name>Zn(2+)</name>
        <dbReference type="ChEBI" id="CHEBI:29105"/>
        <note>catalytic</note>
    </ligand>
</feature>
<feature type="binding site" evidence="8">
    <location>
        <position position="77"/>
    </location>
    <ligand>
        <name>Zn(2+)</name>
        <dbReference type="ChEBI" id="CHEBI:29105"/>
        <note>catalytic</note>
    </ligand>
</feature>
<dbReference type="CDD" id="cd01285">
    <property type="entry name" value="nucleoside_deaminase"/>
    <property type="match status" value="1"/>
</dbReference>
<dbReference type="InterPro" id="IPR028883">
    <property type="entry name" value="tRNA_aden_deaminase"/>
</dbReference>
<evidence type="ECO:0000313" key="9">
    <source>
        <dbReference type="EMBL" id="AWB96715.1"/>
    </source>
</evidence>
<comment type="catalytic activity">
    <reaction evidence="7 8">
        <text>adenosine(34) in tRNA + H2O + H(+) = inosine(34) in tRNA + NH4(+)</text>
        <dbReference type="Rhea" id="RHEA:43168"/>
        <dbReference type="Rhea" id="RHEA-COMP:10373"/>
        <dbReference type="Rhea" id="RHEA-COMP:10374"/>
        <dbReference type="ChEBI" id="CHEBI:15377"/>
        <dbReference type="ChEBI" id="CHEBI:15378"/>
        <dbReference type="ChEBI" id="CHEBI:28938"/>
        <dbReference type="ChEBI" id="CHEBI:74411"/>
        <dbReference type="ChEBI" id="CHEBI:82852"/>
        <dbReference type="EC" id="3.5.4.33"/>
    </reaction>
</comment>
<dbReference type="EMBL" id="CP028913">
    <property type="protein sequence ID" value="AWB96715.1"/>
    <property type="molecule type" value="Genomic_DNA"/>
</dbReference>
<feature type="active site" description="Proton donor" evidence="8">
    <location>
        <position position="49"/>
    </location>
</feature>
<comment type="subunit">
    <text evidence="2 8">Homodimer.</text>
</comment>
<evidence type="ECO:0000256" key="1">
    <source>
        <dbReference type="ARBA" id="ARBA00010669"/>
    </source>
</evidence>
<comment type="cofactor">
    <cofactor evidence="8">
        <name>Zn(2+)</name>
        <dbReference type="ChEBI" id="CHEBI:29105"/>
    </cofactor>
    <text evidence="8">Binds 1 zinc ion per subunit.</text>
</comment>
<dbReference type="OrthoDB" id="9802676at2"/>
<dbReference type="PROSITE" id="PS00903">
    <property type="entry name" value="CYT_DCMP_DEAMINASES_1"/>
    <property type="match status" value="1"/>
</dbReference>
<comment type="function">
    <text evidence="8">Catalyzes the deamination of adenosine to inosine at the wobble position 34 of tRNA(Arg2).</text>
</comment>
<evidence type="ECO:0000256" key="3">
    <source>
        <dbReference type="ARBA" id="ARBA00022694"/>
    </source>
</evidence>
<dbReference type="PANTHER" id="PTHR11079">
    <property type="entry name" value="CYTOSINE DEAMINASE FAMILY MEMBER"/>
    <property type="match status" value="1"/>
</dbReference>
<evidence type="ECO:0000256" key="8">
    <source>
        <dbReference type="HAMAP-Rule" id="MF_00972"/>
    </source>
</evidence>
<dbReference type="GO" id="GO:0002100">
    <property type="term" value="P:tRNA wobble adenosine to inosine editing"/>
    <property type="evidence" value="ECO:0007669"/>
    <property type="project" value="UniProtKB-UniRule"/>
</dbReference>
<dbReference type="AlphaFoldDB" id="A0A2S0WZE1"/>
<evidence type="ECO:0000256" key="5">
    <source>
        <dbReference type="ARBA" id="ARBA00022801"/>
    </source>
</evidence>
<dbReference type="Pfam" id="PF14437">
    <property type="entry name" value="MafB19-deam"/>
    <property type="match status" value="1"/>
</dbReference>
<dbReference type="KEGG" id="agm:DCE93_01390"/>
<dbReference type="InterPro" id="IPR002125">
    <property type="entry name" value="CMP_dCMP_dom"/>
</dbReference>
<dbReference type="InterPro" id="IPR058535">
    <property type="entry name" value="MafB19-deam"/>
</dbReference>
<evidence type="ECO:0000256" key="2">
    <source>
        <dbReference type="ARBA" id="ARBA00011738"/>
    </source>
</evidence>
<proteinExistence type="inferred from homology"/>
<evidence type="ECO:0000256" key="7">
    <source>
        <dbReference type="ARBA" id="ARBA00048045"/>
    </source>
</evidence>
<accession>A0A2S0WZE1</accession>
<dbReference type="PANTHER" id="PTHR11079:SF202">
    <property type="entry name" value="TRNA-SPECIFIC ADENOSINE DEAMINASE"/>
    <property type="match status" value="1"/>
</dbReference>
<reference evidence="9 10" key="1">
    <citation type="submission" date="2018-04" db="EMBL/GenBank/DDBJ databases">
        <authorList>
            <person name="Li J."/>
        </authorList>
    </citation>
    <scope>NUCLEOTIDE SEQUENCE [LARGE SCALE GENOMIC DNA]</scope>
    <source>
        <strain evidence="10">30A</strain>
    </source>
</reference>
<keyword evidence="6 8" id="KW-0862">Zinc</keyword>
<sequence length="146" mass="15530">MRLALAEAAQAPATRDVPVGAIVVDAAGAVIAARRNERELLGDPTAHAELLALRSAAEVTGDWRLTECTLVVTLEPCVMCAGAILAARIPTVVFGAWDEKAGAAGSLYDVLRDRRLNHRVEVFAGVEADAAAELLLDFFDDPLRRP</sequence>
<dbReference type="PROSITE" id="PS51747">
    <property type="entry name" value="CYT_DCMP_DEAMINASES_2"/>
    <property type="match status" value="1"/>
</dbReference>
<name>A0A2S0WZE1_9MICO</name>
<dbReference type="Gene3D" id="3.40.140.10">
    <property type="entry name" value="Cytidine Deaminase, domain 2"/>
    <property type="match status" value="1"/>
</dbReference>
<evidence type="ECO:0000256" key="6">
    <source>
        <dbReference type="ARBA" id="ARBA00022833"/>
    </source>
</evidence>
<dbReference type="SUPFAM" id="SSF53927">
    <property type="entry name" value="Cytidine deaminase-like"/>
    <property type="match status" value="1"/>
</dbReference>
<protein>
    <recommendedName>
        <fullName evidence="8">tRNA-specific adenosine deaminase</fullName>
        <ecNumber evidence="8">3.5.4.33</ecNumber>
    </recommendedName>
</protein>
<dbReference type="HAMAP" id="MF_00972">
    <property type="entry name" value="tRNA_aden_deaminase"/>
    <property type="match status" value="1"/>
</dbReference>
<evidence type="ECO:0000313" key="10">
    <source>
        <dbReference type="Proteomes" id="UP000244729"/>
    </source>
</evidence>
<dbReference type="EC" id="3.5.4.33" evidence="8"/>
<dbReference type="InterPro" id="IPR016193">
    <property type="entry name" value="Cytidine_deaminase-like"/>
</dbReference>
<feature type="binding site" evidence="8">
    <location>
        <position position="47"/>
    </location>
    <ligand>
        <name>Zn(2+)</name>
        <dbReference type="ChEBI" id="CHEBI:29105"/>
        <note>catalytic</note>
    </ligand>
</feature>
<dbReference type="InterPro" id="IPR016192">
    <property type="entry name" value="APOBEC/CMP_deaminase_Zn-bd"/>
</dbReference>
<evidence type="ECO:0000256" key="4">
    <source>
        <dbReference type="ARBA" id="ARBA00022723"/>
    </source>
</evidence>
<keyword evidence="3 8" id="KW-0819">tRNA processing</keyword>